<comment type="caution">
    <text evidence="3">The sequence shown here is derived from an EMBL/GenBank/DDBJ whole genome shotgun (WGS) entry which is preliminary data.</text>
</comment>
<protein>
    <submittedName>
        <fullName evidence="3">Oxidoreductase</fullName>
    </submittedName>
</protein>
<dbReference type="InterPro" id="IPR050523">
    <property type="entry name" value="AKR_Detox_Biosynth"/>
</dbReference>
<keyword evidence="1" id="KW-0560">Oxidoreductase</keyword>
<organism evidence="3 4">
    <name type="scientific">Actinokineospora diospyrosa</name>
    <dbReference type="NCBI Taxonomy" id="103728"/>
    <lineage>
        <taxon>Bacteria</taxon>
        <taxon>Bacillati</taxon>
        <taxon>Actinomycetota</taxon>
        <taxon>Actinomycetes</taxon>
        <taxon>Pseudonocardiales</taxon>
        <taxon>Pseudonocardiaceae</taxon>
        <taxon>Actinokineospora</taxon>
    </lineage>
</organism>
<dbReference type="RefSeq" id="WP_253886110.1">
    <property type="nucleotide sequence ID" value="NZ_BAAAVB010000016.1"/>
</dbReference>
<reference evidence="3 4" key="1">
    <citation type="submission" date="2022-06" db="EMBL/GenBank/DDBJ databases">
        <title>Genomic Encyclopedia of Archaeal and Bacterial Type Strains, Phase II (KMG-II): from individual species to whole genera.</title>
        <authorList>
            <person name="Goeker M."/>
        </authorList>
    </citation>
    <scope>NUCLEOTIDE SEQUENCE [LARGE SCALE GENOMIC DNA]</scope>
    <source>
        <strain evidence="3 4">DSM 44255</strain>
    </source>
</reference>
<dbReference type="PANTHER" id="PTHR43364">
    <property type="entry name" value="NADH-SPECIFIC METHYLGLYOXAL REDUCTASE-RELATED"/>
    <property type="match status" value="1"/>
</dbReference>
<evidence type="ECO:0000259" key="2">
    <source>
        <dbReference type="Pfam" id="PF00248"/>
    </source>
</evidence>
<dbReference type="Pfam" id="PF00248">
    <property type="entry name" value="Aldo_ket_red"/>
    <property type="match status" value="1"/>
</dbReference>
<evidence type="ECO:0000256" key="1">
    <source>
        <dbReference type="ARBA" id="ARBA00023002"/>
    </source>
</evidence>
<name>A0ABT1I8X8_9PSEU</name>
<evidence type="ECO:0000313" key="3">
    <source>
        <dbReference type="EMBL" id="MCP2269090.1"/>
    </source>
</evidence>
<evidence type="ECO:0000313" key="4">
    <source>
        <dbReference type="Proteomes" id="UP001205185"/>
    </source>
</evidence>
<feature type="domain" description="NADP-dependent oxidoreductase" evidence="2">
    <location>
        <begin position="19"/>
        <end position="304"/>
    </location>
</feature>
<dbReference type="Proteomes" id="UP001205185">
    <property type="component" value="Unassembled WGS sequence"/>
</dbReference>
<dbReference type="InterPro" id="IPR036812">
    <property type="entry name" value="NAD(P)_OxRdtase_dom_sf"/>
</dbReference>
<gene>
    <name evidence="3" type="ORF">LV75_001578</name>
</gene>
<dbReference type="PANTHER" id="PTHR43364:SF4">
    <property type="entry name" value="NAD(P)-LINKED OXIDOREDUCTASE SUPERFAMILY PROTEIN"/>
    <property type="match status" value="1"/>
</dbReference>
<dbReference type="EMBL" id="JAMTCO010000004">
    <property type="protein sequence ID" value="MCP2269090.1"/>
    <property type="molecule type" value="Genomic_DNA"/>
</dbReference>
<sequence length="323" mass="34724">MTTVPRRRIGTTGPEVSVLSMGSWHIYDRMPFQEAVAMLRRAADAGITLFDAAYYGGFTIDGNTIPESYTDIIFGRAMAVAGIPREDWKFSAKLWLQGFPEVSFESQLDHLLPRVGIEHADFAILGDLFGTEPDMAVLTGALGELIAKGKLGGWGVNNWSVEHIRAAHRAATAQGVPGPQMAQLKYSVVRRSIPDGAPFRALAEEIGITIQASDVFEGGILAGKLTPDRMIGRDPGGIRDQVAAAAVRLQEIAQRYDATAAQAGIAFCLADPLTTTVLFGTSRLAQLEANLGAVELAARHGAEIREAVADLWLDKDVVDPFGH</sequence>
<keyword evidence="4" id="KW-1185">Reference proteome</keyword>
<accession>A0ABT1I8X8</accession>
<dbReference type="Gene3D" id="3.20.20.100">
    <property type="entry name" value="NADP-dependent oxidoreductase domain"/>
    <property type="match status" value="1"/>
</dbReference>
<dbReference type="InterPro" id="IPR023210">
    <property type="entry name" value="NADP_OxRdtase_dom"/>
</dbReference>
<proteinExistence type="predicted"/>
<dbReference type="SUPFAM" id="SSF51430">
    <property type="entry name" value="NAD(P)-linked oxidoreductase"/>
    <property type="match status" value="1"/>
</dbReference>